<dbReference type="SUPFAM" id="SSF52172">
    <property type="entry name" value="CheY-like"/>
    <property type="match status" value="1"/>
</dbReference>
<evidence type="ECO:0000259" key="11">
    <source>
        <dbReference type="PROSITE" id="PS51755"/>
    </source>
</evidence>
<evidence type="ECO:0000256" key="7">
    <source>
        <dbReference type="ARBA" id="ARBA00024867"/>
    </source>
</evidence>
<feature type="DNA-binding region" description="OmpR/PhoB-type" evidence="9">
    <location>
        <begin position="130"/>
        <end position="221"/>
    </location>
</feature>
<feature type="domain" description="OmpR/PhoB-type" evidence="11">
    <location>
        <begin position="130"/>
        <end position="221"/>
    </location>
</feature>
<dbReference type="Proteomes" id="UP000886857">
    <property type="component" value="Unassembled WGS sequence"/>
</dbReference>
<keyword evidence="2 8" id="KW-0597">Phosphoprotein</keyword>
<keyword evidence="4" id="KW-0805">Transcription regulation</keyword>
<dbReference type="GO" id="GO:0000976">
    <property type="term" value="F:transcription cis-regulatory region binding"/>
    <property type="evidence" value="ECO:0007669"/>
    <property type="project" value="TreeGrafter"/>
</dbReference>
<dbReference type="GO" id="GO:0005829">
    <property type="term" value="C:cytosol"/>
    <property type="evidence" value="ECO:0007669"/>
    <property type="project" value="TreeGrafter"/>
</dbReference>
<comment type="function">
    <text evidence="7">May play the central regulatory role in sporulation. It may be an element of the effector pathway responsible for the activation of sporulation genes in response to nutritional stress. Spo0A may act in concert with spo0H (a sigma factor) to control the expression of some genes that are critical to the sporulation process.</text>
</comment>
<dbReference type="EMBL" id="DVOE01000093">
    <property type="protein sequence ID" value="HIU99428.1"/>
    <property type="molecule type" value="Genomic_DNA"/>
</dbReference>
<dbReference type="PANTHER" id="PTHR48111">
    <property type="entry name" value="REGULATOR OF RPOS"/>
    <property type="match status" value="1"/>
</dbReference>
<dbReference type="InterPro" id="IPR036388">
    <property type="entry name" value="WH-like_DNA-bd_sf"/>
</dbReference>
<dbReference type="Gene3D" id="3.40.50.2300">
    <property type="match status" value="1"/>
</dbReference>
<comment type="caution">
    <text evidence="12">The sequence shown here is derived from an EMBL/GenBank/DDBJ whole genome shotgun (WGS) entry which is preliminary data.</text>
</comment>
<accession>A0A9D1NAC4</accession>
<evidence type="ECO:0000256" key="4">
    <source>
        <dbReference type="ARBA" id="ARBA00023015"/>
    </source>
</evidence>
<dbReference type="InterPro" id="IPR016032">
    <property type="entry name" value="Sig_transdc_resp-reg_C-effctor"/>
</dbReference>
<evidence type="ECO:0000256" key="9">
    <source>
        <dbReference type="PROSITE-ProRule" id="PRU01091"/>
    </source>
</evidence>
<name>A0A9D1NAC4_9FIRM</name>
<keyword evidence="5 9" id="KW-0238">DNA-binding</keyword>
<dbReference type="Pfam" id="PF00072">
    <property type="entry name" value="Response_reg"/>
    <property type="match status" value="1"/>
</dbReference>
<organism evidence="12 13">
    <name type="scientific">Candidatus Limadaptatus stercoripullorum</name>
    <dbReference type="NCBI Taxonomy" id="2840846"/>
    <lineage>
        <taxon>Bacteria</taxon>
        <taxon>Bacillati</taxon>
        <taxon>Bacillota</taxon>
        <taxon>Clostridia</taxon>
        <taxon>Eubacteriales</taxon>
        <taxon>Candidatus Limadaptatus</taxon>
    </lineage>
</organism>
<keyword evidence="3" id="KW-0902">Two-component regulatory system</keyword>
<dbReference type="PROSITE" id="PS50110">
    <property type="entry name" value="RESPONSE_REGULATORY"/>
    <property type="match status" value="1"/>
</dbReference>
<gene>
    <name evidence="12" type="ORF">IAC73_06265</name>
</gene>
<dbReference type="InterPro" id="IPR011006">
    <property type="entry name" value="CheY-like_superfamily"/>
</dbReference>
<dbReference type="InterPro" id="IPR039420">
    <property type="entry name" value="WalR-like"/>
</dbReference>
<feature type="domain" description="Response regulatory" evidence="10">
    <location>
        <begin position="9"/>
        <end position="123"/>
    </location>
</feature>
<evidence type="ECO:0000256" key="1">
    <source>
        <dbReference type="ARBA" id="ARBA00018672"/>
    </source>
</evidence>
<evidence type="ECO:0000313" key="12">
    <source>
        <dbReference type="EMBL" id="HIU99428.1"/>
    </source>
</evidence>
<evidence type="ECO:0000313" key="13">
    <source>
        <dbReference type="Proteomes" id="UP000886857"/>
    </source>
</evidence>
<dbReference type="SUPFAM" id="SSF46894">
    <property type="entry name" value="C-terminal effector domain of the bipartite response regulators"/>
    <property type="match status" value="1"/>
</dbReference>
<dbReference type="Gene3D" id="6.10.250.690">
    <property type="match status" value="1"/>
</dbReference>
<protein>
    <recommendedName>
        <fullName evidence="1">Stage 0 sporulation protein A homolog</fullName>
    </recommendedName>
</protein>
<dbReference type="InterPro" id="IPR001867">
    <property type="entry name" value="OmpR/PhoB-type_DNA-bd"/>
</dbReference>
<dbReference type="Pfam" id="PF00486">
    <property type="entry name" value="Trans_reg_C"/>
    <property type="match status" value="1"/>
</dbReference>
<dbReference type="PANTHER" id="PTHR48111:SF21">
    <property type="entry name" value="DNA-BINDING DUAL MASTER TRANSCRIPTIONAL REGULATOR RPAA"/>
    <property type="match status" value="1"/>
</dbReference>
<reference evidence="12" key="2">
    <citation type="journal article" date="2021" name="PeerJ">
        <title>Extensive microbial diversity within the chicken gut microbiome revealed by metagenomics and culture.</title>
        <authorList>
            <person name="Gilroy R."/>
            <person name="Ravi A."/>
            <person name="Getino M."/>
            <person name="Pursley I."/>
            <person name="Horton D.L."/>
            <person name="Alikhan N.F."/>
            <person name="Baker D."/>
            <person name="Gharbi K."/>
            <person name="Hall N."/>
            <person name="Watson M."/>
            <person name="Adriaenssens E.M."/>
            <person name="Foster-Nyarko E."/>
            <person name="Jarju S."/>
            <person name="Secka A."/>
            <person name="Antonio M."/>
            <person name="Oren A."/>
            <person name="Chaudhuri R.R."/>
            <person name="La Ragione R."/>
            <person name="Hildebrand F."/>
            <person name="Pallen M.J."/>
        </authorList>
    </citation>
    <scope>NUCLEOTIDE SEQUENCE</scope>
    <source>
        <strain evidence="12">10406</strain>
    </source>
</reference>
<evidence type="ECO:0000256" key="2">
    <source>
        <dbReference type="ARBA" id="ARBA00022553"/>
    </source>
</evidence>
<dbReference type="Gene3D" id="1.10.10.10">
    <property type="entry name" value="Winged helix-like DNA-binding domain superfamily/Winged helix DNA-binding domain"/>
    <property type="match status" value="1"/>
</dbReference>
<dbReference type="GO" id="GO:0032993">
    <property type="term" value="C:protein-DNA complex"/>
    <property type="evidence" value="ECO:0007669"/>
    <property type="project" value="TreeGrafter"/>
</dbReference>
<evidence type="ECO:0000256" key="3">
    <source>
        <dbReference type="ARBA" id="ARBA00023012"/>
    </source>
</evidence>
<feature type="modified residue" description="4-aspartylphosphate" evidence="8">
    <location>
        <position position="58"/>
    </location>
</feature>
<sequence length="221" mass="25044">MLKTDMEKLVYLLEDDEAIRDLVRCSLQLSDIECRTFSTVAEFEEAVSRKLPRIAVMDIMLGDGNGLDAMARLKGRHPEIYCIMLSALGKETDKVAGLNRGADDYIAKPFGILEFSAKIAAVFRRMDRKQPVIEVGGIVMDCDRMTVKLDGKELSLSGKEFKLLRYSLENPGKVLTRDELLTNVWGYEGGETRTIDNYISHLRKLGFRYETVFGVGYKFRP</sequence>
<evidence type="ECO:0000256" key="6">
    <source>
        <dbReference type="ARBA" id="ARBA00023163"/>
    </source>
</evidence>
<reference evidence="12" key="1">
    <citation type="submission" date="2020-10" db="EMBL/GenBank/DDBJ databases">
        <authorList>
            <person name="Gilroy R."/>
        </authorList>
    </citation>
    <scope>NUCLEOTIDE SEQUENCE</scope>
    <source>
        <strain evidence="12">10406</strain>
    </source>
</reference>
<evidence type="ECO:0000256" key="8">
    <source>
        <dbReference type="PROSITE-ProRule" id="PRU00169"/>
    </source>
</evidence>
<dbReference type="InterPro" id="IPR001789">
    <property type="entry name" value="Sig_transdc_resp-reg_receiver"/>
</dbReference>
<dbReference type="PROSITE" id="PS51755">
    <property type="entry name" value="OMPR_PHOB"/>
    <property type="match status" value="1"/>
</dbReference>
<dbReference type="CDD" id="cd17574">
    <property type="entry name" value="REC_OmpR"/>
    <property type="match status" value="1"/>
</dbReference>
<dbReference type="GO" id="GO:0006355">
    <property type="term" value="P:regulation of DNA-templated transcription"/>
    <property type="evidence" value="ECO:0007669"/>
    <property type="project" value="InterPro"/>
</dbReference>
<dbReference type="SMART" id="SM00862">
    <property type="entry name" value="Trans_reg_C"/>
    <property type="match status" value="1"/>
</dbReference>
<dbReference type="GO" id="GO:0000156">
    <property type="term" value="F:phosphorelay response regulator activity"/>
    <property type="evidence" value="ECO:0007669"/>
    <property type="project" value="TreeGrafter"/>
</dbReference>
<proteinExistence type="predicted"/>
<evidence type="ECO:0000256" key="5">
    <source>
        <dbReference type="ARBA" id="ARBA00023125"/>
    </source>
</evidence>
<evidence type="ECO:0000259" key="10">
    <source>
        <dbReference type="PROSITE" id="PS50110"/>
    </source>
</evidence>
<dbReference type="AlphaFoldDB" id="A0A9D1NAC4"/>
<dbReference type="CDD" id="cd00383">
    <property type="entry name" value="trans_reg_C"/>
    <property type="match status" value="1"/>
</dbReference>
<dbReference type="SMART" id="SM00448">
    <property type="entry name" value="REC"/>
    <property type="match status" value="1"/>
</dbReference>
<keyword evidence="6" id="KW-0804">Transcription</keyword>